<protein>
    <submittedName>
        <fullName evidence="2">Predicted protein</fullName>
    </submittedName>
</protein>
<keyword evidence="3" id="KW-1185">Reference proteome</keyword>
<evidence type="ECO:0000256" key="1">
    <source>
        <dbReference type="SAM" id="MobiDB-lite"/>
    </source>
</evidence>
<dbReference type="AlphaFoldDB" id="E5ACW9"/>
<evidence type="ECO:0000313" key="2">
    <source>
        <dbReference type="EMBL" id="CBY02321.1"/>
    </source>
</evidence>
<accession>E5ACW9</accession>
<dbReference type="HOGENOM" id="CLU_3368661_0_0_1"/>
<reference evidence="3" key="1">
    <citation type="journal article" date="2011" name="Nat. Commun.">
        <title>Effector diversification within compartments of the Leptosphaeria maculans genome affected by Repeat-Induced Point mutations.</title>
        <authorList>
            <person name="Rouxel T."/>
            <person name="Grandaubert J."/>
            <person name="Hane J.K."/>
            <person name="Hoede C."/>
            <person name="van de Wouw A.P."/>
            <person name="Couloux A."/>
            <person name="Dominguez V."/>
            <person name="Anthouard V."/>
            <person name="Bally P."/>
            <person name="Bourras S."/>
            <person name="Cozijnsen A.J."/>
            <person name="Ciuffetti L.M."/>
            <person name="Degrave A."/>
            <person name="Dilmaghani A."/>
            <person name="Duret L."/>
            <person name="Fudal I."/>
            <person name="Goodwin S.B."/>
            <person name="Gout L."/>
            <person name="Glaser N."/>
            <person name="Linglin J."/>
            <person name="Kema G.H.J."/>
            <person name="Lapalu N."/>
            <person name="Lawrence C.B."/>
            <person name="May K."/>
            <person name="Meyer M."/>
            <person name="Ollivier B."/>
            <person name="Poulain J."/>
            <person name="Schoch C.L."/>
            <person name="Simon A."/>
            <person name="Spatafora J.W."/>
            <person name="Stachowiak A."/>
            <person name="Turgeon B.G."/>
            <person name="Tyler B.M."/>
            <person name="Vincent D."/>
            <person name="Weissenbach J."/>
            <person name="Amselem J."/>
            <person name="Quesneville H."/>
            <person name="Oliver R.P."/>
            <person name="Wincker P."/>
            <person name="Balesdent M.-H."/>
            <person name="Howlett B.J."/>
        </authorList>
    </citation>
    <scope>NUCLEOTIDE SEQUENCE [LARGE SCALE GENOMIC DNA]</scope>
    <source>
        <strain evidence="3">JN3 / isolate v23.1.3 / race Av1-4-5-6-7-8</strain>
    </source>
</reference>
<gene>
    <name evidence="2" type="ORF">LEMA_P011080.1</name>
</gene>
<organism evidence="2 3">
    <name type="scientific">Leptosphaeria maculans (strain JN3 / isolate v23.1.3 / race Av1-4-5-6-7-8)</name>
    <name type="common">Blackleg fungus</name>
    <name type="synonym">Phoma lingam</name>
    <dbReference type="NCBI Taxonomy" id="985895"/>
    <lineage>
        <taxon>Eukaryota</taxon>
        <taxon>Fungi</taxon>
        <taxon>Dikarya</taxon>
        <taxon>Ascomycota</taxon>
        <taxon>Pezizomycotina</taxon>
        <taxon>Dothideomycetes</taxon>
        <taxon>Pleosporomycetidae</taxon>
        <taxon>Pleosporales</taxon>
        <taxon>Pleosporineae</taxon>
        <taxon>Leptosphaeriaceae</taxon>
        <taxon>Plenodomus</taxon>
        <taxon>Plenodomus lingam/Leptosphaeria maculans species complex</taxon>
    </lineage>
</organism>
<name>E5ACW9_LEPMJ</name>
<feature type="region of interest" description="Disordered" evidence="1">
    <location>
        <begin position="1"/>
        <end position="21"/>
    </location>
</feature>
<dbReference type="InParanoid" id="E5ACW9"/>
<evidence type="ECO:0000313" key="3">
    <source>
        <dbReference type="Proteomes" id="UP000002668"/>
    </source>
</evidence>
<sequence>MPTQPTDVEPGPRPRPKRDEGTFVFLAFFGESGVG</sequence>
<dbReference type="Proteomes" id="UP000002668">
    <property type="component" value="Genome"/>
</dbReference>
<dbReference type="VEuPathDB" id="FungiDB:LEMA_P011080.1"/>
<proteinExistence type="predicted"/>
<dbReference type="EMBL" id="FP929139">
    <property type="protein sequence ID" value="CBY02321.1"/>
    <property type="molecule type" value="Genomic_DNA"/>
</dbReference>